<dbReference type="Pfam" id="PF02898">
    <property type="entry name" value="NO_synthase"/>
    <property type="match status" value="1"/>
</dbReference>
<evidence type="ECO:0000256" key="4">
    <source>
        <dbReference type="ARBA" id="ARBA00022630"/>
    </source>
</evidence>
<evidence type="ECO:0000256" key="5">
    <source>
        <dbReference type="ARBA" id="ARBA00022643"/>
    </source>
</evidence>
<dbReference type="InterPro" id="IPR036119">
    <property type="entry name" value="NOS_N_sf"/>
</dbReference>
<comment type="cofactor">
    <cofactor evidence="12">
        <name>FMN</name>
        <dbReference type="ChEBI" id="CHEBI:58210"/>
    </cofactor>
    <text evidence="12">Binds 1 FMN.</text>
</comment>
<dbReference type="InterPro" id="IPR001094">
    <property type="entry name" value="Flavdoxin-like"/>
</dbReference>
<reference evidence="17" key="1">
    <citation type="submission" date="2018-04" db="EMBL/GenBank/DDBJ databases">
        <title>Nitric Oxide and Nitric Oxide Synthase Detection and Localization in Octopus Nervous Systems.</title>
        <authorList>
            <person name="Winters G.C."/>
            <person name="Kohn A.B."/>
            <person name="Weber H.E."/>
            <person name="Moroz L.L."/>
        </authorList>
    </citation>
    <scope>NUCLEOTIDE SEQUENCE</scope>
</reference>
<keyword evidence="3 12" id="KW-0349">Heme</keyword>
<comment type="cofactor">
    <cofactor evidence="1 12">
        <name>heme b</name>
        <dbReference type="ChEBI" id="CHEBI:60344"/>
    </cofactor>
</comment>
<dbReference type="Pfam" id="PF00667">
    <property type="entry name" value="FAD_binding_1"/>
    <property type="match status" value="1"/>
</dbReference>
<name>A0A6G5T7L0_9MOLL</name>
<keyword evidence="4" id="KW-0285">Flavoprotein</keyword>
<keyword evidence="8 12" id="KW-0521">NADP</keyword>
<evidence type="ECO:0000256" key="10">
    <source>
        <dbReference type="ARBA" id="ARBA00023002"/>
    </source>
</evidence>
<evidence type="ECO:0000256" key="9">
    <source>
        <dbReference type="ARBA" id="ARBA00022860"/>
    </source>
</evidence>
<dbReference type="GO" id="GO:0050661">
    <property type="term" value="F:NADP binding"/>
    <property type="evidence" value="ECO:0007669"/>
    <property type="project" value="InterPro"/>
</dbReference>
<gene>
    <name evidence="17" type="primary">NOS2a</name>
</gene>
<evidence type="ECO:0000256" key="13">
    <source>
        <dbReference type="PIRSR" id="PIRSR000333-1"/>
    </source>
</evidence>
<proteinExistence type="evidence at transcript level"/>
<dbReference type="Gene3D" id="1.20.990.10">
    <property type="entry name" value="NADPH-cytochrome p450 Reductase, Chain A, domain 3"/>
    <property type="match status" value="1"/>
</dbReference>
<feature type="domain" description="FAD-binding FR-type" evidence="16">
    <location>
        <begin position="697"/>
        <end position="942"/>
    </location>
</feature>
<dbReference type="InterPro" id="IPR039261">
    <property type="entry name" value="FNR_nucleotide-bd"/>
</dbReference>
<evidence type="ECO:0000256" key="3">
    <source>
        <dbReference type="ARBA" id="ARBA00022617"/>
    </source>
</evidence>
<dbReference type="FunFam" id="3.90.440.10:FF:000001">
    <property type="entry name" value="Endothelial nitric oxide synthase"/>
    <property type="match status" value="1"/>
</dbReference>
<dbReference type="GO" id="GO:0006809">
    <property type="term" value="P:nitric oxide biosynthetic process"/>
    <property type="evidence" value="ECO:0007669"/>
    <property type="project" value="InterPro"/>
</dbReference>
<dbReference type="GO" id="GO:0005516">
    <property type="term" value="F:calmodulin binding"/>
    <property type="evidence" value="ECO:0007669"/>
    <property type="project" value="UniProtKB-KW"/>
</dbReference>
<dbReference type="PRINTS" id="PR00369">
    <property type="entry name" value="FLAVODOXIN"/>
</dbReference>
<dbReference type="InterPro" id="IPR004030">
    <property type="entry name" value="NOS_N"/>
</dbReference>
<evidence type="ECO:0000256" key="7">
    <source>
        <dbReference type="ARBA" id="ARBA00022827"/>
    </source>
</evidence>
<dbReference type="InterPro" id="IPR003097">
    <property type="entry name" value="CysJ-like_FAD-binding"/>
</dbReference>
<evidence type="ECO:0000256" key="2">
    <source>
        <dbReference type="ARBA" id="ARBA00006267"/>
    </source>
</evidence>
<dbReference type="PRINTS" id="PR00371">
    <property type="entry name" value="FPNCR"/>
</dbReference>
<evidence type="ECO:0000259" key="15">
    <source>
        <dbReference type="PROSITE" id="PS50902"/>
    </source>
</evidence>
<evidence type="ECO:0000259" key="16">
    <source>
        <dbReference type="PROSITE" id="PS51384"/>
    </source>
</evidence>
<dbReference type="GO" id="GO:0020037">
    <property type="term" value="F:heme binding"/>
    <property type="evidence" value="ECO:0007669"/>
    <property type="project" value="InterPro"/>
</dbReference>
<dbReference type="SUPFAM" id="SSF52343">
    <property type="entry name" value="Ferredoxin reductase-like, C-terminal NADP-linked domain"/>
    <property type="match status" value="1"/>
</dbReference>
<organism evidence="17">
    <name type="scientific">Nautilus pompilius</name>
    <dbReference type="NCBI Taxonomy" id="34573"/>
    <lineage>
        <taxon>Eukaryota</taxon>
        <taxon>Metazoa</taxon>
        <taxon>Spiralia</taxon>
        <taxon>Lophotrochozoa</taxon>
        <taxon>Mollusca</taxon>
        <taxon>Cephalopoda</taxon>
        <taxon>Nautiloidea</taxon>
        <taxon>Nautilida</taxon>
        <taxon>Nautilidae</taxon>
        <taxon>Nautilus</taxon>
    </lineage>
</organism>
<evidence type="ECO:0000256" key="1">
    <source>
        <dbReference type="ARBA" id="ARBA00001970"/>
    </source>
</evidence>
<dbReference type="Gene3D" id="3.40.50.360">
    <property type="match status" value="1"/>
</dbReference>
<dbReference type="PANTHER" id="PTHR43410:SF1">
    <property type="entry name" value="NITRIC OXIDE SYNTHASE"/>
    <property type="match status" value="1"/>
</dbReference>
<dbReference type="SUPFAM" id="SSF52218">
    <property type="entry name" value="Flavoproteins"/>
    <property type="match status" value="1"/>
</dbReference>
<dbReference type="GO" id="GO:0046872">
    <property type="term" value="F:metal ion binding"/>
    <property type="evidence" value="ECO:0007669"/>
    <property type="project" value="UniProtKB-KW"/>
</dbReference>
<dbReference type="PROSITE" id="PS50902">
    <property type="entry name" value="FLAVODOXIN_LIKE"/>
    <property type="match status" value="1"/>
</dbReference>
<sequence length="1152" mass="131229">MVFDSTKSTSLNMSQQEQAPVSRCPFSQSRFVKLKNYMKNTEHIDTLHQKAFTANKCNSQRCFGSVVPRTPSKREEMRSKEELLKQAADLMDQYYSSINKQGTKEHEGRLQEIADSVNRTGTYDPTSAELQFGARTAWRNASRCIGRMHWHTLKLFDARHVRTAQEMFLHICELMHYSNNNGNLRAAITIFPHNRDNKNYYRVWNAQLVRYAGYRQPDGSVIGDQNAVEFTEVCQKLGWKGKNGWFDVLPLVLSANGEDPEMFEIPPELVLEVNLEHPQYPWFADLKLKWYGVAFVSALTFDCGGLEFTAAPFSGWLTETEVGQRNLCERYKMTEVIARKMGLDTKKSTNLWKDRVATEVNLAVIHSYHSQKITLTDHHAINEAFMQFWENENRVRGGCPSDWVWIVPPASSSLTLTFHQEMLNYYLKPSLDYQPNEWTIHEWKKPCNKAIFENEKGRKVAFSVLAKAVLFSSMAFRKILKKRVKCTVLYATETGTAERFSRNLCKRFQQAFNTKMICMNEYEVKSLPSESLLLVVASTFGSGQPPENGKNFASKLEETQLTESKRKSAEVENLKNRELLRGVRYSVFGLGNSSYPDFCSFAHFVNDQLKVSGGEEINPIGEGDELSGQEEEFNTWTSNVMKAACKKFSLDNYICDSDSTMALTSDSTWSPDLYQVTAAPEVKESDLSSVLSDVHHKKVMSCVVLGNKQLQSSDSSRETVLVRLGTKNTEEMTYQAGDHIGIYPANQADIVDNILLRVDGEINPDVPVCIEVKNKEDNGEKTVRIPYSRLPTCSLRTALTSLLDVTTPPTKRLLERLANLATEQTDRDRLHKLATDKQFYESWKKYNFSHLAEVLQEFKSVKLTASFLLTQLPLMQQRFYSISSSADLKPGEIHVTVAVVNYRTKAGKGPLHHGVCSTWLNQCPIGQRVPCFIKEAPSFHLPKDDAAPVIMVGPGTGIAPFRSFWQQREVIRKSTVDSNKLPYYTLYFGCRQKTVDHIYRAELESAERTGALTNVHVAFSRQPGQQKTYVQDLILRDAKSVYRTLARQNGHIYICGDVSMATDVSEMLEEVFMQCCESGREDAKSFIHHLRSSGRYHEDIFGVKQQCLSSLPESEKERERLPFPQTKDLECMEDSEQINCEFSNDFAFERGV</sequence>
<evidence type="ECO:0000313" key="17">
    <source>
        <dbReference type="EMBL" id="QCX35687.1"/>
    </source>
</evidence>
<dbReference type="PROSITE" id="PS51384">
    <property type="entry name" value="FAD_FR"/>
    <property type="match status" value="1"/>
</dbReference>
<keyword evidence="11 12" id="KW-0408">Iron</keyword>
<feature type="region of interest" description="Disordered" evidence="14">
    <location>
        <begin position="1"/>
        <end position="22"/>
    </location>
</feature>
<dbReference type="InterPro" id="IPR023173">
    <property type="entry name" value="NADPH_Cyt_P450_Rdtase_alpha"/>
</dbReference>
<dbReference type="Pfam" id="PF00258">
    <property type="entry name" value="Flavodoxin_1"/>
    <property type="match status" value="1"/>
</dbReference>
<dbReference type="InterPro" id="IPR044940">
    <property type="entry name" value="NOS_dom_2"/>
</dbReference>
<dbReference type="EC" id="1.14.13.39" evidence="12"/>
<evidence type="ECO:0000256" key="6">
    <source>
        <dbReference type="ARBA" id="ARBA00022723"/>
    </source>
</evidence>
<dbReference type="InterPro" id="IPR001709">
    <property type="entry name" value="Flavoprot_Pyr_Nucl_cyt_Rdtase"/>
</dbReference>
<feature type="binding site" description="axial binding residue" evidence="13">
    <location>
        <position position="144"/>
    </location>
    <ligand>
        <name>heme b</name>
        <dbReference type="ChEBI" id="CHEBI:60344"/>
    </ligand>
    <ligandPart>
        <name>Fe</name>
        <dbReference type="ChEBI" id="CHEBI:18248"/>
    </ligandPart>
</feature>
<keyword evidence="5 12" id="KW-0288">FMN</keyword>
<keyword evidence="10 12" id="KW-0560">Oxidoreductase</keyword>
<keyword evidence="7 12" id="KW-0274">FAD</keyword>
<dbReference type="GO" id="GO:0050660">
    <property type="term" value="F:flavin adenine dinucleotide binding"/>
    <property type="evidence" value="ECO:0007669"/>
    <property type="project" value="InterPro"/>
</dbReference>
<dbReference type="FunFam" id="3.40.50.360:FF:000019">
    <property type="entry name" value="Nitric oxide synthase"/>
    <property type="match status" value="1"/>
</dbReference>
<feature type="domain" description="Flavodoxin-like" evidence="15">
    <location>
        <begin position="486"/>
        <end position="641"/>
    </location>
</feature>
<dbReference type="InterPro" id="IPR017927">
    <property type="entry name" value="FAD-bd_FR_type"/>
</dbReference>
<dbReference type="InterPro" id="IPR044943">
    <property type="entry name" value="NOS_dom_1"/>
</dbReference>
<keyword evidence="9 12" id="KW-0112">Calmodulin-binding</keyword>
<dbReference type="Gene3D" id="3.90.440.10">
    <property type="entry name" value="Nitric Oxide Synthase,Heme Domain,Chain A domain 2"/>
    <property type="match status" value="1"/>
</dbReference>
<dbReference type="InterPro" id="IPR050607">
    <property type="entry name" value="NOS"/>
</dbReference>
<dbReference type="GO" id="GO:0004517">
    <property type="term" value="F:nitric-oxide synthase activity"/>
    <property type="evidence" value="ECO:0007669"/>
    <property type="project" value="UniProtKB-EC"/>
</dbReference>
<comment type="function">
    <text evidence="12">Produces nitric oxide (NO) which is a messenger molecule with diverse functions.</text>
</comment>
<comment type="cofactor">
    <cofactor evidence="12">
        <name>FAD</name>
        <dbReference type="ChEBI" id="CHEBI:57692"/>
    </cofactor>
    <text evidence="12">Binds 1 FAD.</text>
</comment>
<dbReference type="Gene3D" id="3.90.340.10">
    <property type="entry name" value="Nitric Oxide Synthase, Chain A, domain 1"/>
    <property type="match status" value="1"/>
</dbReference>
<dbReference type="Gene3D" id="3.90.1230.10">
    <property type="entry name" value="Nitric Oxide Synthase, Chain A, domain 3"/>
    <property type="match status" value="1"/>
</dbReference>
<dbReference type="Gene3D" id="3.40.50.80">
    <property type="entry name" value="Nucleotide-binding domain of ferredoxin-NADP reductase (FNR) module"/>
    <property type="match status" value="1"/>
</dbReference>
<dbReference type="GO" id="GO:1903522">
    <property type="term" value="P:regulation of blood circulation"/>
    <property type="evidence" value="ECO:0007669"/>
    <property type="project" value="UniProtKB-ARBA"/>
</dbReference>
<dbReference type="InterPro" id="IPR017938">
    <property type="entry name" value="Riboflavin_synthase-like_b-brl"/>
</dbReference>
<dbReference type="PANTHER" id="PTHR43410">
    <property type="entry name" value="NITRIC OXIDE SYNTHASE OXYGENASE"/>
    <property type="match status" value="1"/>
</dbReference>
<dbReference type="SUPFAM" id="SSF56512">
    <property type="entry name" value="Nitric oxide (NO) synthase oxygenase domain"/>
    <property type="match status" value="1"/>
</dbReference>
<dbReference type="PIRSF" id="PIRSF000333">
    <property type="entry name" value="NOS"/>
    <property type="match status" value="1"/>
</dbReference>
<dbReference type="InterPro" id="IPR044944">
    <property type="entry name" value="NOS_dom_3"/>
</dbReference>
<dbReference type="InterPro" id="IPR029039">
    <property type="entry name" value="Flavoprotein-like_sf"/>
</dbReference>
<dbReference type="AlphaFoldDB" id="A0A6G5T7L0"/>
<dbReference type="GO" id="GO:0010181">
    <property type="term" value="F:FMN binding"/>
    <property type="evidence" value="ECO:0007669"/>
    <property type="project" value="InterPro"/>
</dbReference>
<evidence type="ECO:0000256" key="11">
    <source>
        <dbReference type="ARBA" id="ARBA00023004"/>
    </source>
</evidence>
<dbReference type="EMBL" id="MH168531">
    <property type="protein sequence ID" value="QCX35687.1"/>
    <property type="molecule type" value="mRNA"/>
</dbReference>
<evidence type="ECO:0000256" key="8">
    <source>
        <dbReference type="ARBA" id="ARBA00022857"/>
    </source>
</evidence>
<dbReference type="FunFam" id="3.40.50.80:FF:000003">
    <property type="entry name" value="Nitric oxide synthase"/>
    <property type="match status" value="1"/>
</dbReference>
<dbReference type="SUPFAM" id="SSF63380">
    <property type="entry name" value="Riboflavin synthase domain-like"/>
    <property type="match status" value="1"/>
</dbReference>
<accession>A0A6G5T7L0</accession>
<dbReference type="InterPro" id="IPR001433">
    <property type="entry name" value="OxRdtase_FAD/NAD-bd"/>
</dbReference>
<dbReference type="FunFam" id="1.20.990.10:FF:000002">
    <property type="entry name" value="Nitric oxide synthase"/>
    <property type="match status" value="1"/>
</dbReference>
<evidence type="ECO:0000256" key="14">
    <source>
        <dbReference type="SAM" id="MobiDB-lite"/>
    </source>
</evidence>
<keyword evidence="6 12" id="KW-0479">Metal-binding</keyword>
<evidence type="ECO:0000256" key="12">
    <source>
        <dbReference type="PIRNR" id="PIRNR000333"/>
    </source>
</evidence>
<dbReference type="Pfam" id="PF00175">
    <property type="entry name" value="NAD_binding_1"/>
    <property type="match status" value="1"/>
</dbReference>
<comment type="similarity">
    <text evidence="2 12">Belongs to the NOS family.</text>
</comment>
<dbReference type="InterPro" id="IPR008254">
    <property type="entry name" value="Flavodoxin/NO_synth"/>
</dbReference>
<comment type="catalytic activity">
    <reaction evidence="12">
        <text>2 L-arginine + 3 NADPH + 4 O2 + H(+) = 2 L-citrulline + 2 nitric oxide + 3 NADP(+) + 4 H2O</text>
        <dbReference type="Rhea" id="RHEA:19897"/>
        <dbReference type="ChEBI" id="CHEBI:15377"/>
        <dbReference type="ChEBI" id="CHEBI:15378"/>
        <dbReference type="ChEBI" id="CHEBI:15379"/>
        <dbReference type="ChEBI" id="CHEBI:16480"/>
        <dbReference type="ChEBI" id="CHEBI:32682"/>
        <dbReference type="ChEBI" id="CHEBI:57743"/>
        <dbReference type="ChEBI" id="CHEBI:57783"/>
        <dbReference type="ChEBI" id="CHEBI:58349"/>
        <dbReference type="EC" id="1.14.13.39"/>
    </reaction>
</comment>
<dbReference type="Gene3D" id="2.40.30.10">
    <property type="entry name" value="Translation factors"/>
    <property type="match status" value="1"/>
</dbReference>
<dbReference type="InterPro" id="IPR012144">
    <property type="entry name" value="NOS_euk"/>
</dbReference>
<protein>
    <recommendedName>
        <fullName evidence="12">Nitric oxide synthase</fullName>
        <ecNumber evidence="12">1.14.13.39</ecNumber>
    </recommendedName>
</protein>